<accession>A0ABW2LT07</accession>
<dbReference type="InterPro" id="IPR024087">
    <property type="entry name" value="Creatininase-like_sf"/>
</dbReference>
<proteinExistence type="inferred from homology"/>
<comment type="caution">
    <text evidence="6">The sequence shown here is derived from an EMBL/GenBank/DDBJ whole genome shotgun (WGS) entry which is preliminary data.</text>
</comment>
<reference evidence="7" key="1">
    <citation type="journal article" date="2019" name="Int. J. Syst. Evol. Microbiol.">
        <title>The Global Catalogue of Microorganisms (GCM) 10K type strain sequencing project: providing services to taxonomists for standard genome sequencing and annotation.</title>
        <authorList>
            <consortium name="The Broad Institute Genomics Platform"/>
            <consortium name="The Broad Institute Genome Sequencing Center for Infectious Disease"/>
            <person name="Wu L."/>
            <person name="Ma J."/>
        </authorList>
    </citation>
    <scope>NUCLEOTIDE SEQUENCE [LARGE SCALE GENOMIC DNA]</scope>
    <source>
        <strain evidence="7">WLHS5</strain>
    </source>
</reference>
<dbReference type="PANTHER" id="PTHR35005">
    <property type="entry name" value="3-DEHYDRO-SCYLLO-INOSOSE HYDROLASE"/>
    <property type="match status" value="1"/>
</dbReference>
<keyword evidence="2" id="KW-0479">Metal-binding</keyword>
<keyword evidence="3" id="KW-0378">Hydrolase</keyword>
<dbReference type="PANTHER" id="PTHR35005:SF1">
    <property type="entry name" value="2-AMINO-5-FORMYLAMINO-6-RIBOSYLAMINOPYRIMIDIN-4(3H)-ONE 5'-MONOPHOSPHATE DEFORMYLASE"/>
    <property type="match status" value="1"/>
</dbReference>
<dbReference type="Proteomes" id="UP001596504">
    <property type="component" value="Unassembled WGS sequence"/>
</dbReference>
<protein>
    <submittedName>
        <fullName evidence="6">Creatininase family protein</fullName>
    </submittedName>
</protein>
<evidence type="ECO:0000256" key="5">
    <source>
        <dbReference type="ARBA" id="ARBA00024029"/>
    </source>
</evidence>
<gene>
    <name evidence="6" type="ORF">ACFQRI_26510</name>
</gene>
<organism evidence="6 7">
    <name type="scientific">Saccharopolyspora griseoalba</name>
    <dbReference type="NCBI Taxonomy" id="1431848"/>
    <lineage>
        <taxon>Bacteria</taxon>
        <taxon>Bacillati</taxon>
        <taxon>Actinomycetota</taxon>
        <taxon>Actinomycetes</taxon>
        <taxon>Pseudonocardiales</taxon>
        <taxon>Pseudonocardiaceae</taxon>
        <taxon>Saccharopolyspora</taxon>
    </lineage>
</organism>
<dbReference type="Pfam" id="PF02633">
    <property type="entry name" value="Creatininase"/>
    <property type="match status" value="1"/>
</dbReference>
<dbReference type="SUPFAM" id="SSF102215">
    <property type="entry name" value="Creatininase"/>
    <property type="match status" value="1"/>
</dbReference>
<evidence type="ECO:0000256" key="3">
    <source>
        <dbReference type="ARBA" id="ARBA00022801"/>
    </source>
</evidence>
<sequence>MFLPSTTAADVKKQNLDAAVLPIGSFEQHGAHLPLATDSMIAWLIAERLATTYNLMLLPTIPFSCSHEHEGVLAGTVSIASTTLYAQVNDIADSLQRQGIRRIALISGHGGNYVLSNVAQEVSASRNRAMLVYPDKIWDQARDDAGCELTASQDMHAGEGETSILLHAAPDQVGDYMSADHRADQRPDLLLHGLGHYAPEGTIGQPSLASADKGKRLLDALQDLFAERLEQLRAAPVGSA</sequence>
<name>A0ABW2LT07_9PSEU</name>
<comment type="similarity">
    <text evidence="5">Belongs to the creatininase superfamily.</text>
</comment>
<evidence type="ECO:0000313" key="6">
    <source>
        <dbReference type="EMBL" id="MFC7344979.1"/>
    </source>
</evidence>
<dbReference type="RefSeq" id="WP_380673299.1">
    <property type="nucleotide sequence ID" value="NZ_JBHTCJ010000022.1"/>
</dbReference>
<keyword evidence="7" id="KW-1185">Reference proteome</keyword>
<evidence type="ECO:0000256" key="4">
    <source>
        <dbReference type="ARBA" id="ARBA00022833"/>
    </source>
</evidence>
<dbReference type="EMBL" id="JBHTCJ010000022">
    <property type="protein sequence ID" value="MFC7344979.1"/>
    <property type="molecule type" value="Genomic_DNA"/>
</dbReference>
<evidence type="ECO:0000256" key="1">
    <source>
        <dbReference type="ARBA" id="ARBA00001947"/>
    </source>
</evidence>
<evidence type="ECO:0000256" key="2">
    <source>
        <dbReference type="ARBA" id="ARBA00022723"/>
    </source>
</evidence>
<dbReference type="InterPro" id="IPR003785">
    <property type="entry name" value="Creatininase/forma_Hydrolase"/>
</dbReference>
<keyword evidence="4" id="KW-0862">Zinc</keyword>
<dbReference type="Gene3D" id="3.40.50.10310">
    <property type="entry name" value="Creatininase"/>
    <property type="match status" value="1"/>
</dbReference>
<comment type="cofactor">
    <cofactor evidence="1">
        <name>Zn(2+)</name>
        <dbReference type="ChEBI" id="CHEBI:29105"/>
    </cofactor>
</comment>
<evidence type="ECO:0000313" key="7">
    <source>
        <dbReference type="Proteomes" id="UP001596504"/>
    </source>
</evidence>